<proteinExistence type="predicted"/>
<dbReference type="Proteomes" id="UP000324897">
    <property type="component" value="Chromosome 1"/>
</dbReference>
<evidence type="ECO:0000259" key="4">
    <source>
        <dbReference type="PROSITE" id="PS51667"/>
    </source>
</evidence>
<feature type="domain" description="WRC" evidence="4">
    <location>
        <begin position="170"/>
        <end position="214"/>
    </location>
</feature>
<sequence length="253" mass="26268">MRIRRRPQGQSLSSLLPTDPPAPQPPLNASPVDRQPELPAAGVKKEQLHPNAATTADLRDVEPDSSAARRAALLPLLPKDNVVECSRGLGAQRGPAADGHRSLENGHHHHMPEPVIKAGDRLANGGVVRAAPLTAVATSVKKEEIVKDEGGGGGNGGGGGIKKRRDPAVLVEGSRCSRVNGRGWRCSQPTAVGYSLCEHHLSKGRARAATVAAGRAAVAGKLGRTEHKPRNASAVADALAPKADVPPPTVPHC</sequence>
<dbReference type="EMBL" id="RWGY01000011">
    <property type="protein sequence ID" value="TVU28742.1"/>
    <property type="molecule type" value="Genomic_DNA"/>
</dbReference>
<dbReference type="PANTHER" id="PTHR34122:SF1">
    <property type="entry name" value="EXPRESSED PROTEIN"/>
    <property type="match status" value="1"/>
</dbReference>
<feature type="region of interest" description="Disordered" evidence="3">
    <location>
        <begin position="221"/>
        <end position="253"/>
    </location>
</feature>
<name>A0A5J9UXW3_9POAL</name>
<dbReference type="PROSITE" id="PS51667">
    <property type="entry name" value="WRC"/>
    <property type="match status" value="1"/>
</dbReference>
<comment type="caution">
    <text evidence="2">Lacks conserved residue(s) required for the propagation of feature annotation.</text>
</comment>
<feature type="compositionally biased region" description="Pro residues" evidence="3">
    <location>
        <begin position="244"/>
        <end position="253"/>
    </location>
</feature>
<feature type="region of interest" description="Disordered" evidence="3">
    <location>
        <begin position="1"/>
        <end position="66"/>
    </location>
</feature>
<dbReference type="PANTHER" id="PTHR34122">
    <property type="entry name" value="EXPRESSED PROTEIN-RELATED"/>
    <property type="match status" value="1"/>
</dbReference>
<feature type="region of interest" description="Disordered" evidence="3">
    <location>
        <begin position="89"/>
        <end position="112"/>
    </location>
</feature>
<organism evidence="5 6">
    <name type="scientific">Eragrostis curvula</name>
    <name type="common">weeping love grass</name>
    <dbReference type="NCBI Taxonomy" id="38414"/>
    <lineage>
        <taxon>Eukaryota</taxon>
        <taxon>Viridiplantae</taxon>
        <taxon>Streptophyta</taxon>
        <taxon>Embryophyta</taxon>
        <taxon>Tracheophyta</taxon>
        <taxon>Spermatophyta</taxon>
        <taxon>Magnoliopsida</taxon>
        <taxon>Liliopsida</taxon>
        <taxon>Poales</taxon>
        <taxon>Poaceae</taxon>
        <taxon>PACMAD clade</taxon>
        <taxon>Chloridoideae</taxon>
        <taxon>Eragrostideae</taxon>
        <taxon>Eragrostidinae</taxon>
        <taxon>Eragrostis</taxon>
    </lineage>
</organism>
<keyword evidence="6" id="KW-1185">Reference proteome</keyword>
<dbReference type="AlphaFoldDB" id="A0A5J9UXW3"/>
<evidence type="ECO:0000256" key="2">
    <source>
        <dbReference type="PROSITE-ProRule" id="PRU01002"/>
    </source>
</evidence>
<gene>
    <name evidence="5" type="ORF">EJB05_20273</name>
</gene>
<dbReference type="Gramene" id="TVU28742">
    <property type="protein sequence ID" value="TVU28742"/>
    <property type="gene ID" value="EJB05_20273"/>
</dbReference>
<reference evidence="5 6" key="1">
    <citation type="journal article" date="2019" name="Sci. Rep.">
        <title>A high-quality genome of Eragrostis curvula grass provides insights into Poaceae evolution and supports new strategies to enhance forage quality.</title>
        <authorList>
            <person name="Carballo J."/>
            <person name="Santos B.A.C.M."/>
            <person name="Zappacosta D."/>
            <person name="Garbus I."/>
            <person name="Selva J.P."/>
            <person name="Gallo C.A."/>
            <person name="Diaz A."/>
            <person name="Albertini E."/>
            <person name="Caccamo M."/>
            <person name="Echenique V."/>
        </authorList>
    </citation>
    <scope>NUCLEOTIDE SEQUENCE [LARGE SCALE GENOMIC DNA]</scope>
    <source>
        <strain evidence="6">cv. Victoria</strain>
        <tissue evidence="5">Leaf</tissue>
    </source>
</reference>
<accession>A0A5J9UXW3</accession>
<evidence type="ECO:0000256" key="3">
    <source>
        <dbReference type="SAM" id="MobiDB-lite"/>
    </source>
</evidence>
<dbReference type="InterPro" id="IPR014977">
    <property type="entry name" value="WRC_dom"/>
</dbReference>
<protein>
    <recommendedName>
        <fullName evidence="4">WRC domain-containing protein</fullName>
    </recommendedName>
</protein>
<dbReference type="Pfam" id="PF08879">
    <property type="entry name" value="WRC"/>
    <property type="match status" value="1"/>
</dbReference>
<evidence type="ECO:0000313" key="5">
    <source>
        <dbReference type="EMBL" id="TVU28742.1"/>
    </source>
</evidence>
<comment type="caution">
    <text evidence="5">The sequence shown here is derived from an EMBL/GenBank/DDBJ whole genome shotgun (WGS) entry which is preliminary data.</text>
</comment>
<feature type="compositionally biased region" description="Pro residues" evidence="3">
    <location>
        <begin position="18"/>
        <end position="28"/>
    </location>
</feature>
<dbReference type="OrthoDB" id="686202at2759"/>
<keyword evidence="1" id="KW-0539">Nucleus</keyword>
<evidence type="ECO:0000256" key="1">
    <source>
        <dbReference type="ARBA" id="ARBA00023242"/>
    </source>
</evidence>
<evidence type="ECO:0000313" key="6">
    <source>
        <dbReference type="Proteomes" id="UP000324897"/>
    </source>
</evidence>